<keyword evidence="13 17" id="KW-0472">Membrane</keyword>
<protein>
    <recommendedName>
        <fullName evidence="14 17">Ferrous iron transport protein B</fullName>
    </recommendedName>
</protein>
<dbReference type="InterPro" id="IPR008988">
    <property type="entry name" value="Transcriptional_repressor_C"/>
</dbReference>
<keyword evidence="3 17" id="KW-0813">Transport</keyword>
<evidence type="ECO:0000256" key="3">
    <source>
        <dbReference type="ARBA" id="ARBA00022448"/>
    </source>
</evidence>
<dbReference type="InterPro" id="IPR027417">
    <property type="entry name" value="P-loop_NTPase"/>
</dbReference>
<keyword evidence="16" id="KW-0479">Metal-binding</keyword>
<evidence type="ECO:0000256" key="7">
    <source>
        <dbReference type="ARBA" id="ARBA00022692"/>
    </source>
</evidence>
<feature type="binding site" evidence="15">
    <location>
        <begin position="139"/>
        <end position="146"/>
    </location>
    <ligand>
        <name>GTP</name>
        <dbReference type="ChEBI" id="CHEBI:37565"/>
        <label>1</label>
    </ligand>
</feature>
<dbReference type="GO" id="GO:0046914">
    <property type="term" value="F:transition metal ion binding"/>
    <property type="evidence" value="ECO:0007669"/>
    <property type="project" value="InterPro"/>
</dbReference>
<keyword evidence="5 17" id="KW-0410">Iron transport</keyword>
<comment type="similarity">
    <text evidence="17">Belongs to the TRAFAC class TrmE-Era-EngA-EngB-Septin-like GTPase superfamily. FeoB GTPase (TC 9.A.8) family.</text>
</comment>
<dbReference type="CDD" id="cd01879">
    <property type="entry name" value="FeoB"/>
    <property type="match status" value="1"/>
</dbReference>
<evidence type="ECO:0000256" key="10">
    <source>
        <dbReference type="ARBA" id="ARBA00023004"/>
    </source>
</evidence>
<dbReference type="InterPro" id="IPR050860">
    <property type="entry name" value="FeoB_GTPase"/>
</dbReference>
<dbReference type="GO" id="GO:0005886">
    <property type="term" value="C:plasma membrane"/>
    <property type="evidence" value="ECO:0007669"/>
    <property type="project" value="UniProtKB-SubCell"/>
</dbReference>
<dbReference type="Gene3D" id="2.30.30.90">
    <property type="match status" value="1"/>
</dbReference>
<evidence type="ECO:0000256" key="5">
    <source>
        <dbReference type="ARBA" id="ARBA00022496"/>
    </source>
</evidence>
<feature type="transmembrane region" description="Helical" evidence="17">
    <location>
        <begin position="526"/>
        <end position="547"/>
    </location>
</feature>
<dbReference type="EMBL" id="CP024160">
    <property type="protein sequence ID" value="ATP54021.1"/>
    <property type="molecule type" value="Genomic_DNA"/>
</dbReference>
<evidence type="ECO:0000256" key="15">
    <source>
        <dbReference type="PIRSR" id="PIRSR603373-1"/>
    </source>
</evidence>
<dbReference type="InterPro" id="IPR030389">
    <property type="entry name" value="G_FEOB_dom"/>
</dbReference>
<evidence type="ECO:0000256" key="8">
    <source>
        <dbReference type="ARBA" id="ARBA00022741"/>
    </source>
</evidence>
<feature type="binding site" evidence="15">
    <location>
        <begin position="164"/>
        <end position="168"/>
    </location>
    <ligand>
        <name>GTP</name>
        <dbReference type="ChEBI" id="CHEBI:37565"/>
        <label>1</label>
    </ligand>
</feature>
<dbReference type="Pfam" id="PF02421">
    <property type="entry name" value="FeoB_N"/>
    <property type="match status" value="1"/>
</dbReference>
<evidence type="ECO:0000256" key="14">
    <source>
        <dbReference type="NCBIfam" id="TIGR00437"/>
    </source>
</evidence>
<dbReference type="InterPro" id="IPR011640">
    <property type="entry name" value="Fe2_transport_prot_B_C"/>
</dbReference>
<keyword evidence="11" id="KW-0406">Ion transport</keyword>
<feature type="binding site" evidence="15">
    <location>
        <begin position="244"/>
        <end position="247"/>
    </location>
    <ligand>
        <name>GTP</name>
        <dbReference type="ChEBI" id="CHEBI:37565"/>
        <label>1</label>
    </ligand>
</feature>
<evidence type="ECO:0000256" key="16">
    <source>
        <dbReference type="PIRSR" id="PIRSR603373-2"/>
    </source>
</evidence>
<evidence type="ECO:0000256" key="13">
    <source>
        <dbReference type="ARBA" id="ARBA00023136"/>
    </source>
</evidence>
<dbReference type="Pfam" id="PF07664">
    <property type="entry name" value="FeoB_C"/>
    <property type="match status" value="1"/>
</dbReference>
<feature type="transmembrane region" description="Helical" evidence="17">
    <location>
        <begin position="568"/>
        <end position="587"/>
    </location>
</feature>
<reference evidence="19 20" key="1">
    <citation type="submission" date="2017-10" db="EMBL/GenBank/DDBJ databases">
        <title>Complete genome sequence of Collinsella aerofaciens isolated from the gut of a healthy adult Indian.</title>
        <authorList>
            <person name="Bag S."/>
            <person name="Ghosh T.S."/>
            <person name="Das B."/>
        </authorList>
    </citation>
    <scope>NUCLEOTIDE SEQUENCE [LARGE SCALE GENOMIC DNA]</scope>
    <source>
        <strain evidence="20">indica</strain>
    </source>
</reference>
<evidence type="ECO:0000256" key="1">
    <source>
        <dbReference type="ARBA" id="ARBA00003926"/>
    </source>
</evidence>
<keyword evidence="8 15" id="KW-0547">Nucleotide-binding</keyword>
<keyword evidence="9 17" id="KW-1133">Transmembrane helix</keyword>
<gene>
    <name evidence="19" type="primary">feoB</name>
    <name evidence="19" type="ORF">CSV91_05380</name>
</gene>
<dbReference type="Pfam" id="PF07670">
    <property type="entry name" value="Gate"/>
    <property type="match status" value="2"/>
</dbReference>
<evidence type="ECO:0000256" key="12">
    <source>
        <dbReference type="ARBA" id="ARBA00023134"/>
    </source>
</evidence>
<feature type="binding site" evidence="16">
    <location>
        <position position="154"/>
    </location>
    <ligand>
        <name>Mg(2+)</name>
        <dbReference type="ChEBI" id="CHEBI:18420"/>
        <label>2</label>
    </ligand>
</feature>
<evidence type="ECO:0000313" key="19">
    <source>
        <dbReference type="EMBL" id="ATP54021.1"/>
    </source>
</evidence>
<dbReference type="Gene3D" id="1.10.287.1770">
    <property type="match status" value="1"/>
</dbReference>
<feature type="transmembrane region" description="Helical" evidence="17">
    <location>
        <begin position="683"/>
        <end position="702"/>
    </location>
</feature>
<dbReference type="InterPro" id="IPR041069">
    <property type="entry name" value="FeoB_Cyto"/>
</dbReference>
<evidence type="ECO:0000256" key="4">
    <source>
        <dbReference type="ARBA" id="ARBA00022475"/>
    </source>
</evidence>
<feature type="transmembrane region" description="Helical" evidence="17">
    <location>
        <begin position="744"/>
        <end position="766"/>
    </location>
</feature>
<organism evidence="19 20">
    <name type="scientific">Collinsella aerofaciens</name>
    <dbReference type="NCBI Taxonomy" id="74426"/>
    <lineage>
        <taxon>Bacteria</taxon>
        <taxon>Bacillati</taxon>
        <taxon>Actinomycetota</taxon>
        <taxon>Coriobacteriia</taxon>
        <taxon>Coriobacteriales</taxon>
        <taxon>Coriobacteriaceae</taxon>
        <taxon>Collinsella</taxon>
    </lineage>
</organism>
<keyword evidence="7 17" id="KW-0812">Transmembrane</keyword>
<dbReference type="InterPro" id="IPR007167">
    <property type="entry name" value="Fe-transptr_FeoA-like"/>
</dbReference>
<dbReference type="InterPro" id="IPR011642">
    <property type="entry name" value="Gate_dom"/>
</dbReference>
<keyword evidence="10 17" id="KW-0408">Iron</keyword>
<feature type="transmembrane region" description="Helical" evidence="17">
    <location>
        <begin position="482"/>
        <end position="506"/>
    </location>
</feature>
<feature type="domain" description="FeoB-type G" evidence="18">
    <location>
        <begin position="132"/>
        <end position="293"/>
    </location>
</feature>
<dbReference type="Pfam" id="PF04023">
    <property type="entry name" value="FeoA"/>
    <property type="match status" value="1"/>
</dbReference>
<feature type="binding site" evidence="15">
    <location>
        <begin position="184"/>
        <end position="187"/>
    </location>
    <ligand>
        <name>GTP</name>
        <dbReference type="ChEBI" id="CHEBI:37565"/>
        <label>1</label>
    </ligand>
</feature>
<keyword evidence="4" id="KW-1003">Cell membrane</keyword>
<feature type="transmembrane region" description="Helical" evidence="17">
    <location>
        <begin position="423"/>
        <end position="446"/>
    </location>
</feature>
<dbReference type="Proteomes" id="UP000225608">
    <property type="component" value="Chromosome"/>
</dbReference>
<dbReference type="PANTHER" id="PTHR43185">
    <property type="entry name" value="FERROUS IRON TRANSPORT PROTEIN B"/>
    <property type="match status" value="1"/>
</dbReference>
<proteinExistence type="inferred from homology"/>
<dbReference type="PANTHER" id="PTHR43185:SF1">
    <property type="entry name" value="FE(2+) TRANSPORTER FEOB"/>
    <property type="match status" value="1"/>
</dbReference>
<dbReference type="RefSeq" id="WP_099432085.1">
    <property type="nucleotide sequence ID" value="NZ_CP024160.1"/>
</dbReference>
<dbReference type="Gene3D" id="3.40.50.300">
    <property type="entry name" value="P-loop containing nucleotide triphosphate hydrolases"/>
    <property type="match status" value="1"/>
</dbReference>
<accession>A0A2D1TXD1</accession>
<dbReference type="InterPro" id="IPR003373">
    <property type="entry name" value="Fe2_transport_prot-B"/>
</dbReference>
<evidence type="ECO:0000313" key="20">
    <source>
        <dbReference type="Proteomes" id="UP000225608"/>
    </source>
</evidence>
<dbReference type="SUPFAM" id="SSF50037">
    <property type="entry name" value="C-terminal domain of transcriptional repressors"/>
    <property type="match status" value="1"/>
</dbReference>
<name>A0A2D1TXD1_9ACTN</name>
<evidence type="ECO:0000256" key="11">
    <source>
        <dbReference type="ARBA" id="ARBA00023065"/>
    </source>
</evidence>
<keyword evidence="6" id="KW-0997">Cell inner membrane</keyword>
<comment type="subcellular location">
    <subcellularLocation>
        <location evidence="2 17">Cell inner membrane</location>
        <topology evidence="2 17">Multi-pass membrane protein</topology>
    </subcellularLocation>
</comment>
<dbReference type="NCBIfam" id="TIGR00437">
    <property type="entry name" value="feoB"/>
    <property type="match status" value="1"/>
</dbReference>
<dbReference type="SMART" id="SM00899">
    <property type="entry name" value="FeoA"/>
    <property type="match status" value="1"/>
</dbReference>
<dbReference type="GO" id="GO:0005525">
    <property type="term" value="F:GTP binding"/>
    <property type="evidence" value="ECO:0007669"/>
    <property type="project" value="UniProtKB-KW"/>
</dbReference>
<comment type="function">
    <text evidence="1 17">Probable transporter of a GTP-driven Fe(2+) uptake system.</text>
</comment>
<feature type="binding site" evidence="16">
    <location>
        <position position="153"/>
    </location>
    <ligand>
        <name>Mg(2+)</name>
        <dbReference type="ChEBI" id="CHEBI:18420"/>
        <label>2</label>
    </ligand>
</feature>
<dbReference type="GO" id="GO:0015093">
    <property type="term" value="F:ferrous iron transmembrane transporter activity"/>
    <property type="evidence" value="ECO:0007669"/>
    <property type="project" value="UniProtKB-UniRule"/>
</dbReference>
<evidence type="ECO:0000256" key="2">
    <source>
        <dbReference type="ARBA" id="ARBA00004429"/>
    </source>
</evidence>
<dbReference type="PROSITE" id="PS51711">
    <property type="entry name" value="G_FEOB"/>
    <property type="match status" value="1"/>
</dbReference>
<keyword evidence="16" id="KW-0460">Magnesium</keyword>
<feature type="transmembrane region" description="Helical" evidence="17">
    <location>
        <begin position="593"/>
        <end position="612"/>
    </location>
</feature>
<feature type="binding site" evidence="16">
    <location>
        <position position="150"/>
    </location>
    <ligand>
        <name>Mg(2+)</name>
        <dbReference type="ChEBI" id="CHEBI:18420"/>
        <label>2</label>
    </ligand>
</feature>
<evidence type="ECO:0000256" key="6">
    <source>
        <dbReference type="ARBA" id="ARBA00022519"/>
    </source>
</evidence>
<feature type="transmembrane region" description="Helical" evidence="17">
    <location>
        <begin position="650"/>
        <end position="671"/>
    </location>
</feature>
<dbReference type="SUPFAM" id="SSF52540">
    <property type="entry name" value="P-loop containing nucleoside triphosphate hydrolases"/>
    <property type="match status" value="1"/>
</dbReference>
<evidence type="ECO:0000256" key="9">
    <source>
        <dbReference type="ARBA" id="ARBA00022989"/>
    </source>
</evidence>
<evidence type="ECO:0000256" key="17">
    <source>
        <dbReference type="RuleBase" id="RU362098"/>
    </source>
</evidence>
<dbReference type="InterPro" id="IPR038157">
    <property type="entry name" value="FeoA_core_dom"/>
</dbReference>
<dbReference type="FunFam" id="3.40.50.300:FF:000426">
    <property type="entry name" value="Ferrous iron transport protein B"/>
    <property type="match status" value="1"/>
</dbReference>
<dbReference type="AlphaFoldDB" id="A0A2D1TXD1"/>
<dbReference type="Pfam" id="PF17910">
    <property type="entry name" value="FeoB_Cyto"/>
    <property type="match status" value="1"/>
</dbReference>
<feature type="binding site" evidence="15">
    <location>
        <begin position="273"/>
        <end position="275"/>
    </location>
    <ligand>
        <name>GTP</name>
        <dbReference type="ChEBI" id="CHEBI:37565"/>
        <label>1</label>
    </ligand>
</feature>
<evidence type="ECO:0000259" key="18">
    <source>
        <dbReference type="PROSITE" id="PS51711"/>
    </source>
</evidence>
<feature type="transmembrane region" description="Helical" evidence="17">
    <location>
        <begin position="778"/>
        <end position="802"/>
    </location>
</feature>
<dbReference type="KEGG" id="caer:CSV91_05380"/>
<keyword evidence="12 15" id="KW-0342">GTP-binding</keyword>
<sequence length="803" mass="86139">MVNINTTPCGRRGRSTDVKLDTLEIGKDAVVASVASDDQALRQHILDMGLTPGTEVTMMKYAPMGDPLEIRLRGYELTLRKDDAARIELVGIHDTDTGPRANAAIGTTEHPALGEGTYSPRAAKTAVPEGAPLHFALAGNQNCGKTTLFNQLTGSNQHVGNFPGVTVDRKDGTIRNHPEASVTDLPGIYSLSPYTGEEVVSRQFILDERPDAIIDIIDATNIERNLYLTLQLMELDRPMVIALNMMDEVTANGGAVDVNLLESLLGVPVVPISAARNEGIGELADHALHVARFRERPGRLDFCAPDGPDGGALHRCIHGIANLIEDHAVTAHIPVRFAATKLVEGDELVTEALHLDRNELDAIEHIITQMEGEAGTDRLSALADMRFSFIGDVCGRCVVKPHESREHVRSVKIDRILTGRYTAIPAFLVIMGLVFWLTFGVIGAALQGLMEDGIAAIIASADAGLKAFGTNDVVRSLAVDGVLTGVGSVLTFLPIIVVLFLFLSILEDSGYMARVAFVMDKVLRRFGLSGRSFVPMLVGFGCTVPAIMSTRTLPSEHDRKMTVMLTPFMSCSAKLPVYGLLCGAFFPQATVPAMVSLYLIGIVVGCIAALVLNRTAFKGDPVPFIMELPNYRLPSVKTTVMLAWDKAKDFITKAFTIIFAATVVIWFLQTFDIRFNVVADQSQSLLAGLGSIIAPVLAPLGFGDWRASTALVTGLIAKESVISTLTVLLGATSPAALSTMFSPFTAYVFLVFTLLYPPCVAAIGAVKSELGARYAVAVFAFQVAVAWIVAFVVHSAGILLGLA</sequence>